<feature type="region of interest" description="Disordered" evidence="1">
    <location>
        <begin position="1"/>
        <end position="32"/>
    </location>
</feature>
<evidence type="ECO:0000256" key="1">
    <source>
        <dbReference type="SAM" id="MobiDB-lite"/>
    </source>
</evidence>
<dbReference type="AlphaFoldDB" id="A0AAV2L8F5"/>
<dbReference type="Proteomes" id="UP001497482">
    <property type="component" value="Chromosome 22"/>
</dbReference>
<proteinExistence type="predicted"/>
<reference evidence="2 3" key="1">
    <citation type="submission" date="2024-04" db="EMBL/GenBank/DDBJ databases">
        <authorList>
            <person name="Waldvogel A.-M."/>
            <person name="Schoenle A."/>
        </authorList>
    </citation>
    <scope>NUCLEOTIDE SEQUENCE [LARGE SCALE GENOMIC DNA]</scope>
</reference>
<accession>A0AAV2L8F5</accession>
<dbReference type="EMBL" id="OZ035844">
    <property type="protein sequence ID" value="CAL1597756.1"/>
    <property type="molecule type" value="Genomic_DNA"/>
</dbReference>
<protein>
    <submittedName>
        <fullName evidence="2">Uncharacterized protein</fullName>
    </submittedName>
</protein>
<sequence length="211" mass="22870">MTTHLSKHTALNSVPVHRSSHPRNLHSNHSPSGGPGWSIAHAWMLAFSGNCASAREWGAPYNRGGGCRSLNSSTITSSSLPCTSLYARCSFHRFPPEVSSIFKFLQGVTAAFLPSRTQHLYPSTSSLSLQSMQFSSPGQRCIYGNLQPSPSETLSGRAVRSLSLNTTHIQIPLLRSLSTYSRFSNPPTSYSSDLYYNPSSPALPISLAHSS</sequence>
<keyword evidence="3" id="KW-1185">Reference proteome</keyword>
<evidence type="ECO:0000313" key="2">
    <source>
        <dbReference type="EMBL" id="CAL1597756.1"/>
    </source>
</evidence>
<feature type="compositionally biased region" description="Polar residues" evidence="1">
    <location>
        <begin position="1"/>
        <end position="12"/>
    </location>
</feature>
<organism evidence="2 3">
    <name type="scientific">Knipowitschia caucasica</name>
    <name type="common">Caucasian dwarf goby</name>
    <name type="synonym">Pomatoschistus caucasicus</name>
    <dbReference type="NCBI Taxonomy" id="637954"/>
    <lineage>
        <taxon>Eukaryota</taxon>
        <taxon>Metazoa</taxon>
        <taxon>Chordata</taxon>
        <taxon>Craniata</taxon>
        <taxon>Vertebrata</taxon>
        <taxon>Euteleostomi</taxon>
        <taxon>Actinopterygii</taxon>
        <taxon>Neopterygii</taxon>
        <taxon>Teleostei</taxon>
        <taxon>Neoteleostei</taxon>
        <taxon>Acanthomorphata</taxon>
        <taxon>Gobiaria</taxon>
        <taxon>Gobiiformes</taxon>
        <taxon>Gobioidei</taxon>
        <taxon>Gobiidae</taxon>
        <taxon>Gobiinae</taxon>
        <taxon>Knipowitschia</taxon>
    </lineage>
</organism>
<name>A0AAV2L8F5_KNICA</name>
<evidence type="ECO:0000313" key="3">
    <source>
        <dbReference type="Proteomes" id="UP001497482"/>
    </source>
</evidence>
<gene>
    <name evidence="2" type="ORF">KC01_LOCUS26241</name>
</gene>